<feature type="compositionally biased region" description="Basic and acidic residues" evidence="1">
    <location>
        <begin position="26"/>
        <end position="39"/>
    </location>
</feature>
<accession>A0AA37UL55</accession>
<keyword evidence="3" id="KW-1185">Reference proteome</keyword>
<dbReference type="Proteomes" id="UP001055115">
    <property type="component" value="Unassembled WGS sequence"/>
</dbReference>
<dbReference type="InterPro" id="IPR021833">
    <property type="entry name" value="DUF3425"/>
</dbReference>
<feature type="region of interest" description="Disordered" evidence="1">
    <location>
        <begin position="1"/>
        <end position="83"/>
    </location>
</feature>
<dbReference type="Pfam" id="PF11905">
    <property type="entry name" value="DUF3425"/>
    <property type="match status" value="1"/>
</dbReference>
<dbReference type="CDD" id="cd14688">
    <property type="entry name" value="bZIP_YAP"/>
    <property type="match status" value="1"/>
</dbReference>
<dbReference type="GeneID" id="73332134"/>
<sequence>MVEPATLPPLSSLMQPAIHGVMSSEDNWKGKTSPAERRKIQNRLNQRTWRQRRKQEKLQERQGGAQDASVPSSSSSPPPAGALVATSRWTTLSAASAAPDGAKTLVYATMPLSRPELHRKKEDARSCGGKVTLMALTYLGRERPMTDLQDEDMDDLYHLFLQRAYESRSRRTPSPDPMSDSLLPLVQFNLFRGLMENMKTLGITLEMVCDDECVSPFGSDPIYNVQTEWTLPFFLKPTEMQLTSEHHPWLDLLPLPRMRDNLIKAGQDWNDEELCLDMIGNGDAPSGQGGMILWGEPWDPNNWEVTEDFVEKWRWILQGCEEMIRSSNYWRAKRGERRMRVRL</sequence>
<evidence type="ECO:0000313" key="3">
    <source>
        <dbReference type="Proteomes" id="UP001055115"/>
    </source>
</evidence>
<reference evidence="2 3" key="1">
    <citation type="submission" date="2022-03" db="EMBL/GenBank/DDBJ databases">
        <title>Genome data of Colletotrichum spp.</title>
        <authorList>
            <person name="Utami Y.D."/>
            <person name="Hiruma K."/>
        </authorList>
    </citation>
    <scope>NUCLEOTIDE SEQUENCE [LARGE SCALE GENOMIC DNA]</scope>
    <source>
        <strain evidence="2 3">MAFF 239500</strain>
    </source>
</reference>
<gene>
    <name evidence="2" type="ORF">ColSpa_11332</name>
</gene>
<dbReference type="PANTHER" id="PTHR38116">
    <property type="entry name" value="CHROMOSOME 7, WHOLE GENOME SHOTGUN SEQUENCE"/>
    <property type="match status" value="1"/>
</dbReference>
<dbReference type="PANTHER" id="PTHR38116:SF1">
    <property type="entry name" value="BZIP DOMAIN-CONTAINING PROTEIN"/>
    <property type="match status" value="1"/>
</dbReference>
<evidence type="ECO:0008006" key="4">
    <source>
        <dbReference type="Google" id="ProtNLM"/>
    </source>
</evidence>
<comment type="caution">
    <text evidence="2">The sequence shown here is derived from an EMBL/GenBank/DDBJ whole genome shotgun (WGS) entry which is preliminary data.</text>
</comment>
<dbReference type="RefSeq" id="XP_049133501.1">
    <property type="nucleotide sequence ID" value="XM_049277544.1"/>
</dbReference>
<proteinExistence type="predicted"/>
<evidence type="ECO:0000313" key="2">
    <source>
        <dbReference type="EMBL" id="GKT51151.1"/>
    </source>
</evidence>
<protein>
    <recommendedName>
        <fullName evidence="4">BZIP domain-containing protein</fullName>
    </recommendedName>
</protein>
<name>A0AA37UL55_9PEZI</name>
<dbReference type="EMBL" id="BQXU01000045">
    <property type="protein sequence ID" value="GKT51151.1"/>
    <property type="molecule type" value="Genomic_DNA"/>
</dbReference>
<dbReference type="AlphaFoldDB" id="A0AA37UL55"/>
<organism evidence="2 3">
    <name type="scientific">Colletotrichum spaethianum</name>
    <dbReference type="NCBI Taxonomy" id="700344"/>
    <lineage>
        <taxon>Eukaryota</taxon>
        <taxon>Fungi</taxon>
        <taxon>Dikarya</taxon>
        <taxon>Ascomycota</taxon>
        <taxon>Pezizomycotina</taxon>
        <taxon>Sordariomycetes</taxon>
        <taxon>Hypocreomycetidae</taxon>
        <taxon>Glomerellales</taxon>
        <taxon>Glomerellaceae</taxon>
        <taxon>Colletotrichum</taxon>
        <taxon>Colletotrichum spaethianum species complex</taxon>
    </lineage>
</organism>
<evidence type="ECO:0000256" key="1">
    <source>
        <dbReference type="SAM" id="MobiDB-lite"/>
    </source>
</evidence>